<dbReference type="SUPFAM" id="SSF52540">
    <property type="entry name" value="P-loop containing nucleoside triphosphate hydrolases"/>
    <property type="match status" value="1"/>
</dbReference>
<dbReference type="FunFam" id="3.40.50.300:FF:000225">
    <property type="entry name" value="Thymidylate kinase"/>
    <property type="match status" value="1"/>
</dbReference>
<sequence length="216" mass="24147">MFITFEGPEGSGKTTQARMLATALETLQCKVVLTREPGGTLVGEEIRKILLGPLGKDLDPKCILLLFSAARAQLVRHIIKPAIDSGKIVICDRYADSTRAYQWGGDGIPRDEVERAIQLGTEGLEPDITFYLDLSPEEGLRRRRTDSARGAESGWNSMDARELEFHQRVREAYLSLAKEYSSRFYVIDAAGRIEDIHRTIIEIVNKKLQSRIGGKV</sequence>
<dbReference type="GO" id="GO:0004798">
    <property type="term" value="F:dTMP kinase activity"/>
    <property type="evidence" value="ECO:0007669"/>
    <property type="project" value="UniProtKB-UniRule"/>
</dbReference>
<evidence type="ECO:0000256" key="6">
    <source>
        <dbReference type="ARBA" id="ARBA00022741"/>
    </source>
</evidence>
<evidence type="ECO:0000256" key="10">
    <source>
        <dbReference type="ARBA" id="ARBA00057735"/>
    </source>
</evidence>
<accession>D1CF94</accession>
<dbReference type="HOGENOM" id="CLU_049131_0_0_0"/>
<dbReference type="GO" id="GO:0006233">
    <property type="term" value="P:dTDP biosynthetic process"/>
    <property type="evidence" value="ECO:0007669"/>
    <property type="project" value="InterPro"/>
</dbReference>
<evidence type="ECO:0000256" key="4">
    <source>
        <dbReference type="ARBA" id="ARBA00022679"/>
    </source>
</evidence>
<evidence type="ECO:0000256" key="9">
    <source>
        <dbReference type="ARBA" id="ARBA00048743"/>
    </source>
</evidence>
<dbReference type="GO" id="GO:0005829">
    <property type="term" value="C:cytosol"/>
    <property type="evidence" value="ECO:0007669"/>
    <property type="project" value="TreeGrafter"/>
</dbReference>
<comment type="catalytic activity">
    <reaction evidence="9 11">
        <text>dTMP + ATP = dTDP + ADP</text>
        <dbReference type="Rhea" id="RHEA:13517"/>
        <dbReference type="ChEBI" id="CHEBI:30616"/>
        <dbReference type="ChEBI" id="CHEBI:58369"/>
        <dbReference type="ChEBI" id="CHEBI:63528"/>
        <dbReference type="ChEBI" id="CHEBI:456216"/>
        <dbReference type="EC" id="2.7.4.9"/>
    </reaction>
</comment>
<proteinExistence type="inferred from homology"/>
<dbReference type="NCBIfam" id="TIGR00041">
    <property type="entry name" value="DTMP_kinase"/>
    <property type="match status" value="1"/>
</dbReference>
<evidence type="ECO:0000256" key="11">
    <source>
        <dbReference type="HAMAP-Rule" id="MF_00165"/>
    </source>
</evidence>
<comment type="function">
    <text evidence="10 11">Phosphorylation of dTMP to form dTDP in both de novo and salvage pathways of dTTP synthesis.</text>
</comment>
<dbReference type="InterPro" id="IPR018095">
    <property type="entry name" value="Thymidylate_kin_CS"/>
</dbReference>
<evidence type="ECO:0000259" key="12">
    <source>
        <dbReference type="Pfam" id="PF02223"/>
    </source>
</evidence>
<dbReference type="GO" id="GO:0005524">
    <property type="term" value="F:ATP binding"/>
    <property type="evidence" value="ECO:0007669"/>
    <property type="project" value="UniProtKB-UniRule"/>
</dbReference>
<keyword evidence="8 11" id="KW-0067">ATP-binding</keyword>
<evidence type="ECO:0000256" key="5">
    <source>
        <dbReference type="ARBA" id="ARBA00022727"/>
    </source>
</evidence>
<keyword evidence="4 11" id="KW-0808">Transferase</keyword>
<evidence type="ECO:0000313" key="13">
    <source>
        <dbReference type="EMBL" id="ACZ41600.1"/>
    </source>
</evidence>
<dbReference type="EC" id="2.7.4.9" evidence="2 11"/>
<dbReference type="Pfam" id="PF02223">
    <property type="entry name" value="Thymidylate_kin"/>
    <property type="match status" value="1"/>
</dbReference>
<dbReference type="EMBL" id="CP001825">
    <property type="protein sequence ID" value="ACZ41600.1"/>
    <property type="molecule type" value="Genomic_DNA"/>
</dbReference>
<keyword evidence="14" id="KW-1185">Reference proteome</keyword>
<dbReference type="HAMAP" id="MF_00165">
    <property type="entry name" value="Thymidylate_kinase"/>
    <property type="match status" value="1"/>
</dbReference>
<evidence type="ECO:0000256" key="1">
    <source>
        <dbReference type="ARBA" id="ARBA00009776"/>
    </source>
</evidence>
<keyword evidence="7 11" id="KW-0418">Kinase</keyword>
<keyword evidence="5 11" id="KW-0545">Nucleotide biosynthesis</keyword>
<evidence type="ECO:0000313" key="14">
    <source>
        <dbReference type="Proteomes" id="UP000000323"/>
    </source>
</evidence>
<comment type="similarity">
    <text evidence="1 11">Belongs to the thymidylate kinase family.</text>
</comment>
<dbReference type="CDD" id="cd01672">
    <property type="entry name" value="TMPK"/>
    <property type="match status" value="1"/>
</dbReference>
<reference evidence="14" key="1">
    <citation type="journal article" date="2010" name="Stand. Genomic Sci.">
        <title>Complete genome sequence of 'Thermobaculum terrenum' type strain (YNP1).</title>
        <authorList>
            <person name="Kiss H."/>
            <person name="Cleland D."/>
            <person name="Lapidus A."/>
            <person name="Lucas S."/>
            <person name="Glavina Del Rio T."/>
            <person name="Nolan M."/>
            <person name="Tice H."/>
            <person name="Han C."/>
            <person name="Goodwin L."/>
            <person name="Pitluck S."/>
            <person name="Liolios K."/>
            <person name="Ivanova N."/>
            <person name="Mavromatis K."/>
            <person name="Ovchinnikova G."/>
            <person name="Pati A."/>
            <person name="Chen A."/>
            <person name="Palaniappan K."/>
            <person name="Land M."/>
            <person name="Hauser L."/>
            <person name="Chang Y."/>
            <person name="Jeffries C."/>
            <person name="Lu M."/>
            <person name="Brettin T."/>
            <person name="Detter J."/>
            <person name="Goker M."/>
            <person name="Tindall B."/>
            <person name="Beck B."/>
            <person name="McDermott T."/>
            <person name="Woyke T."/>
            <person name="Bristow J."/>
            <person name="Eisen J."/>
            <person name="Markowitz V."/>
            <person name="Hugenholtz P."/>
            <person name="Kyrpides N."/>
            <person name="Klenk H."/>
            <person name="Cheng J."/>
        </authorList>
    </citation>
    <scope>NUCLEOTIDE SEQUENCE [LARGE SCALE GENOMIC DNA]</scope>
    <source>
        <strain evidence="14">ATCC BAA-798 / YNP1</strain>
    </source>
</reference>
<organism evidence="13 14">
    <name type="scientific">Thermobaculum terrenum (strain ATCC BAA-798 / CCMEE 7001 / YNP1)</name>
    <dbReference type="NCBI Taxonomy" id="525904"/>
    <lineage>
        <taxon>Bacteria</taxon>
        <taxon>Bacillati</taxon>
        <taxon>Chloroflexota</taxon>
        <taxon>Chloroflexia</taxon>
        <taxon>Candidatus Thermobaculales</taxon>
        <taxon>Candidatus Thermobaculaceae</taxon>
        <taxon>Thermobaculum</taxon>
    </lineage>
</organism>
<feature type="binding site" evidence="11">
    <location>
        <begin position="7"/>
        <end position="14"/>
    </location>
    <ligand>
        <name>ATP</name>
        <dbReference type="ChEBI" id="CHEBI:30616"/>
    </ligand>
</feature>
<feature type="domain" description="Thymidylate kinase-like" evidence="12">
    <location>
        <begin position="5"/>
        <end position="200"/>
    </location>
</feature>
<dbReference type="GO" id="GO:0006227">
    <property type="term" value="P:dUDP biosynthetic process"/>
    <property type="evidence" value="ECO:0007669"/>
    <property type="project" value="TreeGrafter"/>
</dbReference>
<evidence type="ECO:0000256" key="7">
    <source>
        <dbReference type="ARBA" id="ARBA00022777"/>
    </source>
</evidence>
<dbReference type="PANTHER" id="PTHR10344:SF4">
    <property type="entry name" value="UMP-CMP KINASE 2, MITOCHONDRIAL"/>
    <property type="match status" value="1"/>
</dbReference>
<evidence type="ECO:0000256" key="3">
    <source>
        <dbReference type="ARBA" id="ARBA00017144"/>
    </source>
</evidence>
<evidence type="ECO:0000256" key="2">
    <source>
        <dbReference type="ARBA" id="ARBA00012980"/>
    </source>
</evidence>
<dbReference type="InterPro" id="IPR027417">
    <property type="entry name" value="P-loop_NTPase"/>
</dbReference>
<name>D1CF94_THET1</name>
<dbReference type="RefSeq" id="WP_012874635.1">
    <property type="nucleotide sequence ID" value="NC_013525.1"/>
</dbReference>
<dbReference type="Gene3D" id="3.40.50.300">
    <property type="entry name" value="P-loop containing nucleotide triphosphate hydrolases"/>
    <property type="match status" value="1"/>
</dbReference>
<dbReference type="InterPro" id="IPR018094">
    <property type="entry name" value="Thymidylate_kinase"/>
</dbReference>
<dbReference type="KEGG" id="ttr:Tter_0683"/>
<dbReference type="InterPro" id="IPR039430">
    <property type="entry name" value="Thymidylate_kin-like_dom"/>
</dbReference>
<dbReference type="STRING" id="525904.Tter_0683"/>
<keyword evidence="6 11" id="KW-0547">Nucleotide-binding</keyword>
<dbReference type="PROSITE" id="PS01331">
    <property type="entry name" value="THYMIDYLATE_KINASE"/>
    <property type="match status" value="1"/>
</dbReference>
<gene>
    <name evidence="11" type="primary">tmk</name>
    <name evidence="13" type="ordered locus">Tter_0683</name>
</gene>
<dbReference type="OrthoDB" id="9774907at2"/>
<dbReference type="GO" id="GO:0006235">
    <property type="term" value="P:dTTP biosynthetic process"/>
    <property type="evidence" value="ECO:0007669"/>
    <property type="project" value="UniProtKB-UniRule"/>
</dbReference>
<protein>
    <recommendedName>
        <fullName evidence="3 11">Thymidylate kinase</fullName>
        <ecNumber evidence="2 11">2.7.4.9</ecNumber>
    </recommendedName>
    <alternativeName>
        <fullName evidence="11">dTMP kinase</fullName>
    </alternativeName>
</protein>
<dbReference type="AlphaFoldDB" id="D1CF94"/>
<dbReference type="PANTHER" id="PTHR10344">
    <property type="entry name" value="THYMIDYLATE KINASE"/>
    <property type="match status" value="1"/>
</dbReference>
<dbReference type="Proteomes" id="UP000000323">
    <property type="component" value="Chromosome 1"/>
</dbReference>
<dbReference type="eggNOG" id="COG0125">
    <property type="taxonomic scope" value="Bacteria"/>
</dbReference>
<evidence type="ECO:0000256" key="8">
    <source>
        <dbReference type="ARBA" id="ARBA00022840"/>
    </source>
</evidence>